<dbReference type="Pfam" id="PF18693">
    <property type="entry name" value="TRAM_2"/>
    <property type="match status" value="1"/>
</dbReference>
<evidence type="ECO:0000256" key="2">
    <source>
        <dbReference type="ARBA" id="ARBA00022490"/>
    </source>
</evidence>
<evidence type="ECO:0000256" key="8">
    <source>
        <dbReference type="HAMAP-Rule" id="MF_01865"/>
    </source>
</evidence>
<dbReference type="InterPro" id="IPR002792">
    <property type="entry name" value="TRAM_dom"/>
</dbReference>
<dbReference type="SFLD" id="SFLDG01082">
    <property type="entry name" value="B12-binding_domain_containing"/>
    <property type="match status" value="1"/>
</dbReference>
<keyword evidence="3 8" id="KW-0808">Transferase</keyword>
<dbReference type="Pfam" id="PF00919">
    <property type="entry name" value="UPF0004"/>
    <property type="match status" value="1"/>
</dbReference>
<keyword evidence="7 8" id="KW-0411">Iron-sulfur</keyword>
<dbReference type="GO" id="GO:0035600">
    <property type="term" value="P:tRNA methylthiolation"/>
    <property type="evidence" value="ECO:0007669"/>
    <property type="project" value="UniProtKB-ARBA"/>
</dbReference>
<dbReference type="Pfam" id="PF04055">
    <property type="entry name" value="Radical_SAM"/>
    <property type="match status" value="1"/>
</dbReference>
<dbReference type="PANTHER" id="PTHR43837">
    <property type="entry name" value="RIBOSOMAL PROTEIN S12 METHYLTHIOTRANSFERASE RIMO"/>
    <property type="match status" value="1"/>
</dbReference>
<keyword evidence="13" id="KW-1185">Reference proteome</keyword>
<feature type="binding site" evidence="8">
    <location>
        <position position="80"/>
    </location>
    <ligand>
        <name>[4Fe-4S] cluster</name>
        <dbReference type="ChEBI" id="CHEBI:49883"/>
        <label>1</label>
    </ligand>
</feature>
<dbReference type="InterPro" id="IPR023404">
    <property type="entry name" value="rSAM_horseshoe"/>
</dbReference>
<keyword evidence="2 8" id="KW-0963">Cytoplasm</keyword>
<protein>
    <recommendedName>
        <fullName evidence="8">Ribosomal protein uS12 methylthiotransferase RimO</fullName>
        <shortName evidence="8">uS12 MTTase</shortName>
        <shortName evidence="8">uS12 methylthiotransferase</shortName>
        <ecNumber evidence="8">2.8.4.4</ecNumber>
    </recommendedName>
    <alternativeName>
        <fullName evidence="8">Ribosomal protein uS12 (aspartate-C(3))-methylthiotransferase</fullName>
    </alternativeName>
    <alternativeName>
        <fullName evidence="8">Ribosome maturation factor RimO</fullName>
    </alternativeName>
</protein>
<feature type="domain" description="Radical SAM core" evidence="11">
    <location>
        <begin position="140"/>
        <end position="370"/>
    </location>
</feature>
<dbReference type="PROSITE" id="PS51918">
    <property type="entry name" value="RADICAL_SAM"/>
    <property type="match status" value="1"/>
</dbReference>
<dbReference type="Proteomes" id="UP000190625">
    <property type="component" value="Unassembled WGS sequence"/>
</dbReference>
<dbReference type="SFLD" id="SFLDS00029">
    <property type="entry name" value="Radical_SAM"/>
    <property type="match status" value="1"/>
</dbReference>
<keyword evidence="1 8" id="KW-0004">4Fe-4S</keyword>
<dbReference type="NCBIfam" id="TIGR01125">
    <property type="entry name" value="30S ribosomal protein S12 methylthiotransferase RimO"/>
    <property type="match status" value="1"/>
</dbReference>
<evidence type="ECO:0000313" key="13">
    <source>
        <dbReference type="Proteomes" id="UP000190625"/>
    </source>
</evidence>
<evidence type="ECO:0000259" key="11">
    <source>
        <dbReference type="PROSITE" id="PS51918"/>
    </source>
</evidence>
<dbReference type="PANTHER" id="PTHR43837:SF1">
    <property type="entry name" value="RIBOSOMAL PROTEIN US12 METHYLTHIOTRANSFERASE RIMO"/>
    <property type="match status" value="1"/>
</dbReference>
<evidence type="ECO:0000259" key="9">
    <source>
        <dbReference type="PROSITE" id="PS50926"/>
    </source>
</evidence>
<dbReference type="GO" id="GO:0140101">
    <property type="term" value="F:catalytic activity, acting on a tRNA"/>
    <property type="evidence" value="ECO:0007669"/>
    <property type="project" value="UniProtKB-ARBA"/>
</dbReference>
<dbReference type="InterPro" id="IPR005840">
    <property type="entry name" value="Ribosomal_uS12_MeSTrfase_RimO"/>
</dbReference>
<keyword evidence="12" id="KW-0689">Ribosomal protein</keyword>
<keyword evidence="6 8" id="KW-0408">Iron</keyword>
<feature type="binding site" evidence="8">
    <location>
        <position position="11"/>
    </location>
    <ligand>
        <name>[4Fe-4S] cluster</name>
        <dbReference type="ChEBI" id="CHEBI:49883"/>
        <label>1</label>
    </ligand>
</feature>
<evidence type="ECO:0000313" key="12">
    <source>
        <dbReference type="EMBL" id="SJZ31286.1"/>
    </source>
</evidence>
<dbReference type="InterPro" id="IPR020612">
    <property type="entry name" value="Methylthiotransferase_CS"/>
</dbReference>
<dbReference type="Gene3D" id="3.80.30.20">
    <property type="entry name" value="tm_1862 like domain"/>
    <property type="match status" value="1"/>
</dbReference>
<gene>
    <name evidence="8" type="primary">rimO</name>
    <name evidence="12" type="ORF">SAMN02745118_00195</name>
</gene>
<dbReference type="SMART" id="SM00729">
    <property type="entry name" value="Elp3"/>
    <property type="match status" value="1"/>
</dbReference>
<proteinExistence type="inferred from homology"/>
<dbReference type="EMBL" id="FUWM01000003">
    <property type="protein sequence ID" value="SJZ31286.1"/>
    <property type="molecule type" value="Genomic_DNA"/>
</dbReference>
<comment type="catalytic activity">
    <reaction evidence="8">
        <text>L-aspartate(89)-[ribosomal protein uS12]-hydrogen + (sulfur carrier)-SH + AH2 + 2 S-adenosyl-L-methionine = 3-methylsulfanyl-L-aspartate(89)-[ribosomal protein uS12]-hydrogen + (sulfur carrier)-H + 5'-deoxyadenosine + L-methionine + A + S-adenosyl-L-homocysteine + 2 H(+)</text>
        <dbReference type="Rhea" id="RHEA:37087"/>
        <dbReference type="Rhea" id="RHEA-COMP:10460"/>
        <dbReference type="Rhea" id="RHEA-COMP:10461"/>
        <dbReference type="Rhea" id="RHEA-COMP:14737"/>
        <dbReference type="Rhea" id="RHEA-COMP:14739"/>
        <dbReference type="ChEBI" id="CHEBI:13193"/>
        <dbReference type="ChEBI" id="CHEBI:15378"/>
        <dbReference type="ChEBI" id="CHEBI:17319"/>
        <dbReference type="ChEBI" id="CHEBI:17499"/>
        <dbReference type="ChEBI" id="CHEBI:29917"/>
        <dbReference type="ChEBI" id="CHEBI:29961"/>
        <dbReference type="ChEBI" id="CHEBI:57844"/>
        <dbReference type="ChEBI" id="CHEBI:57856"/>
        <dbReference type="ChEBI" id="CHEBI:59789"/>
        <dbReference type="ChEBI" id="CHEBI:64428"/>
        <dbReference type="ChEBI" id="CHEBI:73599"/>
        <dbReference type="EC" id="2.8.4.4"/>
    </reaction>
</comment>
<name>A0A1T4JM65_9FIRM</name>
<dbReference type="GO" id="GO:0035599">
    <property type="term" value="F:aspartic acid methylthiotransferase activity"/>
    <property type="evidence" value="ECO:0007669"/>
    <property type="project" value="TreeGrafter"/>
</dbReference>
<dbReference type="PROSITE" id="PS01278">
    <property type="entry name" value="MTTASE_RADICAL"/>
    <property type="match status" value="1"/>
</dbReference>
<dbReference type="SUPFAM" id="SSF102114">
    <property type="entry name" value="Radical SAM enzymes"/>
    <property type="match status" value="1"/>
</dbReference>
<dbReference type="STRING" id="142842.SAMN02745118_00195"/>
<evidence type="ECO:0000256" key="3">
    <source>
        <dbReference type="ARBA" id="ARBA00022679"/>
    </source>
</evidence>
<dbReference type="GO" id="GO:0051539">
    <property type="term" value="F:4 iron, 4 sulfur cluster binding"/>
    <property type="evidence" value="ECO:0007669"/>
    <property type="project" value="UniProtKB-UniRule"/>
</dbReference>
<dbReference type="InterPro" id="IPR012340">
    <property type="entry name" value="NA-bd_OB-fold"/>
</dbReference>
<evidence type="ECO:0000256" key="7">
    <source>
        <dbReference type="ARBA" id="ARBA00023014"/>
    </source>
</evidence>
<dbReference type="PROSITE" id="PS51449">
    <property type="entry name" value="MTTASE_N"/>
    <property type="match status" value="1"/>
</dbReference>
<dbReference type="Gene3D" id="3.40.50.12160">
    <property type="entry name" value="Methylthiotransferase, N-terminal domain"/>
    <property type="match status" value="1"/>
</dbReference>
<keyword evidence="12" id="KW-0687">Ribonucleoprotein</keyword>
<evidence type="ECO:0000256" key="5">
    <source>
        <dbReference type="ARBA" id="ARBA00022723"/>
    </source>
</evidence>
<feature type="binding site" evidence="8">
    <location>
        <position position="158"/>
    </location>
    <ligand>
        <name>[4Fe-4S] cluster</name>
        <dbReference type="ChEBI" id="CHEBI:49883"/>
        <label>2</label>
        <note>4Fe-4S-S-AdoMet</note>
    </ligand>
</feature>
<keyword evidence="4 8" id="KW-0949">S-adenosyl-L-methionine</keyword>
<dbReference type="GO" id="GO:0103039">
    <property type="term" value="F:protein methylthiotransferase activity"/>
    <property type="evidence" value="ECO:0007669"/>
    <property type="project" value="UniProtKB-EC"/>
</dbReference>
<dbReference type="CDD" id="cd01335">
    <property type="entry name" value="Radical_SAM"/>
    <property type="match status" value="1"/>
</dbReference>
<organism evidence="12 13">
    <name type="scientific">Selenihalanaerobacter shriftii</name>
    <dbReference type="NCBI Taxonomy" id="142842"/>
    <lineage>
        <taxon>Bacteria</taxon>
        <taxon>Bacillati</taxon>
        <taxon>Bacillota</taxon>
        <taxon>Clostridia</taxon>
        <taxon>Halanaerobiales</taxon>
        <taxon>Halobacteroidaceae</taxon>
        <taxon>Selenihalanaerobacter</taxon>
    </lineage>
</organism>
<feature type="binding site" evidence="8">
    <location>
        <position position="47"/>
    </location>
    <ligand>
        <name>[4Fe-4S] cluster</name>
        <dbReference type="ChEBI" id="CHEBI:49883"/>
        <label>1</label>
    </ligand>
</feature>
<dbReference type="InterPro" id="IPR005839">
    <property type="entry name" value="Methylthiotransferase"/>
</dbReference>
<comment type="cofactor">
    <cofactor evidence="8">
        <name>[4Fe-4S] cluster</name>
        <dbReference type="ChEBI" id="CHEBI:49883"/>
    </cofactor>
    <text evidence="8">Binds 2 [4Fe-4S] clusters. One cluster is coordinated with 3 cysteines and an exchangeable S-adenosyl-L-methionine.</text>
</comment>
<evidence type="ECO:0000256" key="1">
    <source>
        <dbReference type="ARBA" id="ARBA00022485"/>
    </source>
</evidence>
<accession>A0A1T4JM65</accession>
<keyword evidence="5 8" id="KW-0479">Metal-binding</keyword>
<dbReference type="InterPro" id="IPR007197">
    <property type="entry name" value="rSAM"/>
</dbReference>
<dbReference type="InterPro" id="IPR006638">
    <property type="entry name" value="Elp3/MiaA/NifB-like_rSAM"/>
</dbReference>
<feature type="binding site" evidence="8">
    <location>
        <position position="154"/>
    </location>
    <ligand>
        <name>[4Fe-4S] cluster</name>
        <dbReference type="ChEBI" id="CHEBI:49883"/>
        <label>2</label>
        <note>4Fe-4S-S-AdoMet</note>
    </ligand>
</feature>
<dbReference type="GO" id="GO:0005829">
    <property type="term" value="C:cytosol"/>
    <property type="evidence" value="ECO:0007669"/>
    <property type="project" value="TreeGrafter"/>
</dbReference>
<feature type="binding site" evidence="8">
    <location>
        <position position="161"/>
    </location>
    <ligand>
        <name>[4Fe-4S] cluster</name>
        <dbReference type="ChEBI" id="CHEBI:49883"/>
        <label>2</label>
        <note>4Fe-4S-S-AdoMet</note>
    </ligand>
</feature>
<dbReference type="AlphaFoldDB" id="A0A1T4JM65"/>
<dbReference type="InterPro" id="IPR058240">
    <property type="entry name" value="rSAM_sf"/>
</dbReference>
<feature type="domain" description="MTTase N-terminal" evidence="10">
    <location>
        <begin position="2"/>
        <end position="117"/>
    </location>
</feature>
<dbReference type="GO" id="GO:0005840">
    <property type="term" value="C:ribosome"/>
    <property type="evidence" value="ECO:0007669"/>
    <property type="project" value="UniProtKB-KW"/>
</dbReference>
<dbReference type="RefSeq" id="WP_078808726.1">
    <property type="nucleotide sequence ID" value="NZ_FUWM01000003.1"/>
</dbReference>
<comment type="subcellular location">
    <subcellularLocation>
        <location evidence="8">Cytoplasm</location>
    </subcellularLocation>
</comment>
<dbReference type="FunFam" id="3.80.30.20:FF:000001">
    <property type="entry name" value="tRNA-2-methylthio-N(6)-dimethylallyladenosine synthase 2"/>
    <property type="match status" value="1"/>
</dbReference>
<evidence type="ECO:0000259" key="10">
    <source>
        <dbReference type="PROSITE" id="PS51449"/>
    </source>
</evidence>
<dbReference type="InterPro" id="IPR013848">
    <property type="entry name" value="Methylthiotransferase_N"/>
</dbReference>
<dbReference type="SFLD" id="SFLDG01061">
    <property type="entry name" value="methylthiotransferase"/>
    <property type="match status" value="1"/>
</dbReference>
<reference evidence="13" key="1">
    <citation type="submission" date="2017-02" db="EMBL/GenBank/DDBJ databases">
        <authorList>
            <person name="Varghese N."/>
            <person name="Submissions S."/>
        </authorList>
    </citation>
    <scope>NUCLEOTIDE SEQUENCE [LARGE SCALE GENOMIC DNA]</scope>
    <source>
        <strain evidence="13">ATCC BAA-73</strain>
    </source>
</reference>
<dbReference type="PROSITE" id="PS50926">
    <property type="entry name" value="TRAM"/>
    <property type="match status" value="1"/>
</dbReference>
<dbReference type="Gene3D" id="2.40.50.140">
    <property type="entry name" value="Nucleic acid-binding proteins"/>
    <property type="match status" value="1"/>
</dbReference>
<dbReference type="OrthoDB" id="9805215at2"/>
<feature type="domain" description="TRAM" evidence="9">
    <location>
        <begin position="373"/>
        <end position="442"/>
    </location>
</feature>
<evidence type="ECO:0000256" key="6">
    <source>
        <dbReference type="ARBA" id="ARBA00023004"/>
    </source>
</evidence>
<dbReference type="InterPro" id="IPR038135">
    <property type="entry name" value="Methylthiotransferase_N_sf"/>
</dbReference>
<comment type="similarity">
    <text evidence="8">Belongs to the methylthiotransferase family. RimO subfamily.</text>
</comment>
<dbReference type="NCBIfam" id="TIGR00089">
    <property type="entry name" value="MiaB/RimO family radical SAM methylthiotransferase"/>
    <property type="match status" value="1"/>
</dbReference>
<evidence type="ECO:0000256" key="4">
    <source>
        <dbReference type="ARBA" id="ARBA00022691"/>
    </source>
</evidence>
<dbReference type="SFLD" id="SFLDF00274">
    <property type="entry name" value="ribosomal_protein_S12_methylth"/>
    <property type="match status" value="1"/>
</dbReference>
<sequence>MIEIGLVSLGCPKNQVDSEIMTGLIEEAGLKIIDDYNQAEVLIVNTCGFIGDAKEESIDTILGLAKYKKDNCQVLIVTGCLSQRYPEELKEEIPEIDAILGTGNFDEIVKVINKGLEGEKRFEITDPNFDYQKELPRKKSDIGYTAYVKIAEGCNNRCSYCVIPDLRGELRSRKIEDIVKEVTELAKQGVKEVNIVAQDITKYGRDLYDESKLVELLTELIKIEEIEWFRLLYAYPADFSDDLIEMIAKHKRICNYIDLPIQHADEEIRKKMGRQGSKEDILALIEKLRNRIPDMTIRTSLIVGFPGETLKEFNNLLDFIQRAKFDRLGVFTYSQEEGTPAANMPEQIPGEIKEERYEEVMNLQKTISLERNQEWIGKEVDMLVEEVEEEAGERLVIGRTERDAPEIDGLIYVKGAKVKPASFIKVRVVDAYEYDLIGEEIE</sequence>
<dbReference type="EC" id="2.8.4.4" evidence="8"/>
<dbReference type="GO" id="GO:0046872">
    <property type="term" value="F:metal ion binding"/>
    <property type="evidence" value="ECO:0007669"/>
    <property type="project" value="UniProtKB-KW"/>
</dbReference>
<dbReference type="HAMAP" id="MF_01865">
    <property type="entry name" value="MTTase_RimO"/>
    <property type="match status" value="1"/>
</dbReference>
<comment type="function">
    <text evidence="8">Catalyzes the methylthiolation of an aspartic acid residue of ribosomal protein uS12.</text>
</comment>